<organism evidence="1 2">
    <name type="scientific">Acacia crassicarpa</name>
    <name type="common">northern wattle</name>
    <dbReference type="NCBI Taxonomy" id="499986"/>
    <lineage>
        <taxon>Eukaryota</taxon>
        <taxon>Viridiplantae</taxon>
        <taxon>Streptophyta</taxon>
        <taxon>Embryophyta</taxon>
        <taxon>Tracheophyta</taxon>
        <taxon>Spermatophyta</taxon>
        <taxon>Magnoliopsida</taxon>
        <taxon>eudicotyledons</taxon>
        <taxon>Gunneridae</taxon>
        <taxon>Pentapetalae</taxon>
        <taxon>rosids</taxon>
        <taxon>fabids</taxon>
        <taxon>Fabales</taxon>
        <taxon>Fabaceae</taxon>
        <taxon>Caesalpinioideae</taxon>
        <taxon>mimosoid clade</taxon>
        <taxon>Acacieae</taxon>
        <taxon>Acacia</taxon>
    </lineage>
</organism>
<dbReference type="PANTHER" id="PTHR47481:SF34">
    <property type="entry name" value="CCHC-TYPE DOMAIN-CONTAINING PROTEIN"/>
    <property type="match status" value="1"/>
</dbReference>
<dbReference type="Pfam" id="PF14223">
    <property type="entry name" value="Retrotran_gag_2"/>
    <property type="match status" value="1"/>
</dbReference>
<dbReference type="AlphaFoldDB" id="A0AAE1JYF7"/>
<gene>
    <name evidence="1" type="ORF">QN277_019315</name>
</gene>
<sequence>MTVEIAGQMTGCRTSSSLWKSIIEFVGANTKSRITFLESEFQQLKKGSLKMRDYLAKMKSVSDNLTLAGCPLSLADLVTQTLIGLDIEYTPIVVLLFEKDNLSWSDLQSKLLTYESRLEQLHTTYHNSVSIFC</sequence>
<dbReference type="Proteomes" id="UP001293593">
    <property type="component" value="Unassembled WGS sequence"/>
</dbReference>
<name>A0AAE1JYF7_9FABA</name>
<dbReference type="EMBL" id="JAWXYG010000004">
    <property type="protein sequence ID" value="KAK4276358.1"/>
    <property type="molecule type" value="Genomic_DNA"/>
</dbReference>
<accession>A0AAE1JYF7</accession>
<evidence type="ECO:0000313" key="1">
    <source>
        <dbReference type="EMBL" id="KAK4276358.1"/>
    </source>
</evidence>
<keyword evidence="2" id="KW-1185">Reference proteome</keyword>
<comment type="caution">
    <text evidence="1">The sequence shown here is derived from an EMBL/GenBank/DDBJ whole genome shotgun (WGS) entry which is preliminary data.</text>
</comment>
<protein>
    <submittedName>
        <fullName evidence="1">Uncharacterized protein</fullName>
    </submittedName>
</protein>
<evidence type="ECO:0000313" key="2">
    <source>
        <dbReference type="Proteomes" id="UP001293593"/>
    </source>
</evidence>
<reference evidence="1" key="1">
    <citation type="submission" date="2023-10" db="EMBL/GenBank/DDBJ databases">
        <title>Chromosome-level genome of the transformable northern wattle, Acacia crassicarpa.</title>
        <authorList>
            <person name="Massaro I."/>
            <person name="Sinha N.R."/>
            <person name="Poethig S."/>
            <person name="Leichty A.R."/>
        </authorList>
    </citation>
    <scope>NUCLEOTIDE SEQUENCE</scope>
    <source>
        <strain evidence="1">Acra3RX</strain>
        <tissue evidence="1">Leaf</tissue>
    </source>
</reference>
<proteinExistence type="predicted"/>
<dbReference type="PANTHER" id="PTHR47481">
    <property type="match status" value="1"/>
</dbReference>